<comment type="caution">
    <text evidence="1">The sequence shown here is derived from an EMBL/GenBank/DDBJ whole genome shotgun (WGS) entry which is preliminary data.</text>
</comment>
<dbReference type="EMBL" id="JACCAC010000001">
    <property type="protein sequence ID" value="NYG55009.1"/>
    <property type="molecule type" value="Genomic_DNA"/>
</dbReference>
<proteinExistence type="predicted"/>
<accession>A0A7Y9RTF9</accession>
<evidence type="ECO:0000313" key="2">
    <source>
        <dbReference type="Proteomes" id="UP000544110"/>
    </source>
</evidence>
<protein>
    <submittedName>
        <fullName evidence="1">Uncharacterized protein</fullName>
    </submittedName>
</protein>
<dbReference type="RefSeq" id="WP_179517524.1">
    <property type="nucleotide sequence ID" value="NZ_JACCAC010000001.1"/>
</dbReference>
<reference evidence="1 2" key="1">
    <citation type="submission" date="2020-07" db="EMBL/GenBank/DDBJ databases">
        <title>Sequencing the genomes of 1000 actinobacteria strains.</title>
        <authorList>
            <person name="Klenk H.-P."/>
        </authorList>
    </citation>
    <scope>NUCLEOTIDE SEQUENCE [LARGE SCALE GENOMIC DNA]</scope>
    <source>
        <strain evidence="1 2">DSM 24552</strain>
    </source>
</reference>
<dbReference type="AlphaFoldDB" id="A0A7Y9RTF9"/>
<gene>
    <name evidence="1" type="ORF">BJ989_001313</name>
</gene>
<evidence type="ECO:0000313" key="1">
    <source>
        <dbReference type="EMBL" id="NYG55009.1"/>
    </source>
</evidence>
<sequence>MSTRSGGADPEPRVVLVRPWTDGHGGGGCCGGEVRDGIALDGSRLAPAPDPAHVHAPAPADVVGEVWRAVRAALPAVDVQVVSAGNPWLAAHVLRAVRRHDGLGAGLRAALGSSAAGAVLVDGRRVADLETEPVATVVEAVVDAVVAAVAGHTRAGGGGQPRAR</sequence>
<dbReference type="Proteomes" id="UP000544110">
    <property type="component" value="Unassembled WGS sequence"/>
</dbReference>
<organism evidence="1 2">
    <name type="scientific">Nocardioides perillae</name>
    <dbReference type="NCBI Taxonomy" id="1119534"/>
    <lineage>
        <taxon>Bacteria</taxon>
        <taxon>Bacillati</taxon>
        <taxon>Actinomycetota</taxon>
        <taxon>Actinomycetes</taxon>
        <taxon>Propionibacteriales</taxon>
        <taxon>Nocardioidaceae</taxon>
        <taxon>Nocardioides</taxon>
    </lineage>
</organism>
<name>A0A7Y9RTF9_9ACTN</name>
<keyword evidence="2" id="KW-1185">Reference proteome</keyword>